<comment type="caution">
    <text evidence="2">The sequence shown here is derived from an EMBL/GenBank/DDBJ whole genome shotgun (WGS) entry which is preliminary data.</text>
</comment>
<feature type="domain" description="DUF4440" evidence="1">
    <location>
        <begin position="28"/>
        <end position="129"/>
    </location>
</feature>
<protein>
    <submittedName>
        <fullName evidence="2">Nuclear transport factor 2 family protein</fullName>
    </submittedName>
</protein>
<dbReference type="SUPFAM" id="SSF54427">
    <property type="entry name" value="NTF2-like"/>
    <property type="match status" value="1"/>
</dbReference>
<evidence type="ECO:0000259" key="1">
    <source>
        <dbReference type="Pfam" id="PF14534"/>
    </source>
</evidence>
<accession>A0A5S3PWP3</accession>
<evidence type="ECO:0000313" key="2">
    <source>
        <dbReference type="EMBL" id="TMM58652.1"/>
    </source>
</evidence>
<evidence type="ECO:0000313" key="3">
    <source>
        <dbReference type="Proteomes" id="UP000310314"/>
    </source>
</evidence>
<dbReference type="InterPro" id="IPR027843">
    <property type="entry name" value="DUF4440"/>
</dbReference>
<dbReference type="EMBL" id="VATY01000001">
    <property type="protein sequence ID" value="TMM58652.1"/>
    <property type="molecule type" value="Genomic_DNA"/>
</dbReference>
<dbReference type="AlphaFoldDB" id="A0A5S3PWP3"/>
<dbReference type="Gene3D" id="3.10.450.50">
    <property type="match status" value="1"/>
</dbReference>
<dbReference type="Pfam" id="PF14534">
    <property type="entry name" value="DUF4440"/>
    <property type="match status" value="1"/>
</dbReference>
<dbReference type="RefSeq" id="WP_138656584.1">
    <property type="nucleotide sequence ID" value="NZ_VATY01000001.1"/>
</dbReference>
<keyword evidence="3" id="KW-1185">Reference proteome</keyword>
<reference evidence="2 3" key="1">
    <citation type="submission" date="2019-05" db="EMBL/GenBank/DDBJ databases">
        <authorList>
            <person name="Zhang J.-Y."/>
            <person name="Feg X."/>
            <person name="Du Z.-J."/>
        </authorList>
    </citation>
    <scope>NUCLEOTIDE SEQUENCE [LARGE SCALE GENOMIC DNA]</scope>
    <source>
        <strain evidence="2 3">RZ26</strain>
    </source>
</reference>
<dbReference type="InterPro" id="IPR032710">
    <property type="entry name" value="NTF2-like_dom_sf"/>
</dbReference>
<name>A0A5S3PWP3_9FLAO</name>
<dbReference type="OrthoDB" id="13260at252356"/>
<organism evidence="2 3">
    <name type="scientific">Maribacter algarum</name>
    <name type="common">ex Zhang et al. 2020</name>
    <dbReference type="NCBI Taxonomy" id="2578118"/>
    <lineage>
        <taxon>Bacteria</taxon>
        <taxon>Pseudomonadati</taxon>
        <taxon>Bacteroidota</taxon>
        <taxon>Flavobacteriia</taxon>
        <taxon>Flavobacteriales</taxon>
        <taxon>Flavobacteriaceae</taxon>
        <taxon>Maribacter</taxon>
    </lineage>
</organism>
<proteinExistence type="predicted"/>
<dbReference type="Proteomes" id="UP000310314">
    <property type="component" value="Unassembled WGS sequence"/>
</dbReference>
<gene>
    <name evidence="2" type="ORF">FEE95_04260</name>
</gene>
<sequence length="142" mass="16705">MRFLVILLCFMVNASLLSQEPNVKERDILKQIEHLRTAHLNSDVDLASELYHSQLILTSQSGKKYKKDVALVNIKNTFESYESSDIEFVYISDDVVLTNYINERKYKDYDKGKFRLTVVWTKHEDAWKIISMQSSKIREPKK</sequence>